<dbReference type="InterPro" id="IPR013766">
    <property type="entry name" value="Thioredoxin_domain"/>
</dbReference>
<evidence type="ECO:0000259" key="4">
    <source>
        <dbReference type="Pfam" id="PF00085"/>
    </source>
</evidence>
<protein>
    <recommendedName>
        <fullName evidence="4">Thioredoxin domain-containing protein</fullName>
    </recommendedName>
</protein>
<gene>
    <name evidence="5" type="ORF">PCOR1329_LOCUS68443</name>
</gene>
<keyword evidence="2" id="KW-0732">Signal</keyword>
<accession>A0ABN9WL97</accession>
<name>A0ABN9WL97_9DINO</name>
<evidence type="ECO:0000256" key="3">
    <source>
        <dbReference type="SAM" id="MobiDB-lite"/>
    </source>
</evidence>
<comment type="similarity">
    <text evidence="1">Belongs to the protein disulfide isomerase family.</text>
</comment>
<dbReference type="InterPro" id="IPR051063">
    <property type="entry name" value="PDI"/>
</dbReference>
<proteinExistence type="inferred from homology"/>
<feature type="region of interest" description="Disordered" evidence="3">
    <location>
        <begin position="163"/>
        <end position="182"/>
    </location>
</feature>
<sequence length="182" mass="19985">MKPDWDALRAEYKNHSTILIADVDCTASGRALCQEVGVRGYPTLKWGDPDDLQDYKGGRALEDLRKFVADLRPLCGPVDPSACSDAQRKMIEEFTKMGGEKREGLIQQKVEEIEAIEAKFKQVAEGISKEYEAASKRKKVETEALDPRELGWLKAVRALAAQSGGTRQSAGTQPSSQASGEL</sequence>
<dbReference type="Proteomes" id="UP001189429">
    <property type="component" value="Unassembled WGS sequence"/>
</dbReference>
<dbReference type="Pfam" id="PF00085">
    <property type="entry name" value="Thioredoxin"/>
    <property type="match status" value="1"/>
</dbReference>
<feature type="domain" description="Thioredoxin" evidence="4">
    <location>
        <begin position="1"/>
        <end position="69"/>
    </location>
</feature>
<dbReference type="InterPro" id="IPR036249">
    <property type="entry name" value="Thioredoxin-like_sf"/>
</dbReference>
<evidence type="ECO:0000256" key="2">
    <source>
        <dbReference type="ARBA" id="ARBA00022729"/>
    </source>
</evidence>
<dbReference type="PANTHER" id="PTHR45672:SF3">
    <property type="entry name" value="THIOREDOXIN DOMAIN-CONTAINING PROTEIN 5"/>
    <property type="match status" value="1"/>
</dbReference>
<organism evidence="5 6">
    <name type="scientific">Prorocentrum cordatum</name>
    <dbReference type="NCBI Taxonomy" id="2364126"/>
    <lineage>
        <taxon>Eukaryota</taxon>
        <taxon>Sar</taxon>
        <taxon>Alveolata</taxon>
        <taxon>Dinophyceae</taxon>
        <taxon>Prorocentrales</taxon>
        <taxon>Prorocentraceae</taxon>
        <taxon>Prorocentrum</taxon>
    </lineage>
</organism>
<evidence type="ECO:0000313" key="6">
    <source>
        <dbReference type="Proteomes" id="UP001189429"/>
    </source>
</evidence>
<dbReference type="EMBL" id="CAUYUJ010018932">
    <property type="protein sequence ID" value="CAK0887361.1"/>
    <property type="molecule type" value="Genomic_DNA"/>
</dbReference>
<evidence type="ECO:0000256" key="1">
    <source>
        <dbReference type="ARBA" id="ARBA00006347"/>
    </source>
</evidence>
<comment type="caution">
    <text evidence="5">The sequence shown here is derived from an EMBL/GenBank/DDBJ whole genome shotgun (WGS) entry which is preliminary data.</text>
</comment>
<reference evidence="5" key="1">
    <citation type="submission" date="2023-10" db="EMBL/GenBank/DDBJ databases">
        <authorList>
            <person name="Chen Y."/>
            <person name="Shah S."/>
            <person name="Dougan E. K."/>
            <person name="Thang M."/>
            <person name="Chan C."/>
        </authorList>
    </citation>
    <scope>NUCLEOTIDE SEQUENCE [LARGE SCALE GENOMIC DNA]</scope>
</reference>
<evidence type="ECO:0000313" key="5">
    <source>
        <dbReference type="EMBL" id="CAK0887361.1"/>
    </source>
</evidence>
<dbReference type="Gene3D" id="3.40.30.10">
    <property type="entry name" value="Glutaredoxin"/>
    <property type="match status" value="1"/>
</dbReference>
<dbReference type="SUPFAM" id="SSF52833">
    <property type="entry name" value="Thioredoxin-like"/>
    <property type="match status" value="1"/>
</dbReference>
<dbReference type="PANTHER" id="PTHR45672">
    <property type="entry name" value="PROTEIN DISULFIDE-ISOMERASE C17H9.14C-RELATED"/>
    <property type="match status" value="1"/>
</dbReference>
<keyword evidence="6" id="KW-1185">Reference proteome</keyword>